<reference evidence="5" key="1">
    <citation type="journal article" date="2021" name="PeerJ">
        <title>Extensive microbial diversity within the chicken gut microbiome revealed by metagenomics and culture.</title>
        <authorList>
            <person name="Gilroy R."/>
            <person name="Ravi A."/>
            <person name="Getino M."/>
            <person name="Pursley I."/>
            <person name="Horton D.L."/>
            <person name="Alikhan N.F."/>
            <person name="Baker D."/>
            <person name="Gharbi K."/>
            <person name="Hall N."/>
            <person name="Watson M."/>
            <person name="Adriaenssens E.M."/>
            <person name="Foster-Nyarko E."/>
            <person name="Jarju S."/>
            <person name="Secka A."/>
            <person name="Antonio M."/>
            <person name="Oren A."/>
            <person name="Chaudhuri R.R."/>
            <person name="La Ragione R."/>
            <person name="Hildebrand F."/>
            <person name="Pallen M.J."/>
        </authorList>
    </citation>
    <scope>NUCLEOTIDE SEQUENCE</scope>
    <source>
        <strain evidence="5">CHK32-1732</strain>
    </source>
</reference>
<reference evidence="5" key="2">
    <citation type="submission" date="2021-04" db="EMBL/GenBank/DDBJ databases">
        <authorList>
            <person name="Gilroy R."/>
        </authorList>
    </citation>
    <scope>NUCLEOTIDE SEQUENCE</scope>
    <source>
        <strain evidence="5">CHK32-1732</strain>
    </source>
</reference>
<dbReference type="Proteomes" id="UP000824190">
    <property type="component" value="Unassembled WGS sequence"/>
</dbReference>
<dbReference type="InterPro" id="IPR020852">
    <property type="entry name" value="RNR_Ib_NrdI_bac"/>
</dbReference>
<dbReference type="SUPFAM" id="SSF52218">
    <property type="entry name" value="Flavoproteins"/>
    <property type="match status" value="1"/>
</dbReference>
<comment type="caution">
    <text evidence="5">The sequence shown here is derived from an EMBL/GenBank/DDBJ whole genome shotgun (WGS) entry which is preliminary data.</text>
</comment>
<evidence type="ECO:0000256" key="2">
    <source>
        <dbReference type="ARBA" id="ARBA00009942"/>
    </source>
</evidence>
<evidence type="ECO:0000313" key="5">
    <source>
        <dbReference type="EMBL" id="HIW90149.1"/>
    </source>
</evidence>
<dbReference type="InterPro" id="IPR029039">
    <property type="entry name" value="Flavoprotein-like_sf"/>
</dbReference>
<sequence length="154" mass="17144">MFIVYFSSTTRNTDRFVQKLDIPSARLPLRRGDEPLTVDEPFVLVCPTYGGGASITGDNSRPVPKQVIQFLNDPSNRELLRGVIASGNINFGEDFCKAGDIISAKCKVPYLYRFELMGTPHDVERVTEGLAEFEAALRAEGRWESRQVSEATVT</sequence>
<dbReference type="HAMAP" id="MF_00128">
    <property type="entry name" value="NrdI"/>
    <property type="match status" value="1"/>
</dbReference>
<dbReference type="GO" id="GO:0010181">
    <property type="term" value="F:FMN binding"/>
    <property type="evidence" value="ECO:0007669"/>
    <property type="project" value="InterPro"/>
</dbReference>
<name>A0A9D1UJG8_9CORY</name>
<organism evidence="5 6">
    <name type="scientific">Candidatus Corynebacterium avicola</name>
    <dbReference type="NCBI Taxonomy" id="2838527"/>
    <lineage>
        <taxon>Bacteria</taxon>
        <taxon>Bacillati</taxon>
        <taxon>Actinomycetota</taxon>
        <taxon>Actinomycetes</taxon>
        <taxon>Mycobacteriales</taxon>
        <taxon>Corynebacteriaceae</taxon>
        <taxon>Corynebacterium</taxon>
    </lineage>
</organism>
<gene>
    <name evidence="4 5" type="primary">nrdI</name>
    <name evidence="5" type="ORF">H9870_00550</name>
</gene>
<dbReference type="AlphaFoldDB" id="A0A9D1UJG8"/>
<comment type="similarity">
    <text evidence="2 4">Belongs to the NrdI family.</text>
</comment>
<accession>A0A9D1UJG8</accession>
<dbReference type="Gene3D" id="3.40.50.360">
    <property type="match status" value="1"/>
</dbReference>
<dbReference type="PIRSF" id="PIRSF005087">
    <property type="entry name" value="NrdI"/>
    <property type="match status" value="1"/>
</dbReference>
<dbReference type="EMBL" id="DXGC01000006">
    <property type="protein sequence ID" value="HIW90149.1"/>
    <property type="molecule type" value="Genomic_DNA"/>
</dbReference>
<dbReference type="Pfam" id="PF07972">
    <property type="entry name" value="Flavodoxin_NdrI"/>
    <property type="match status" value="1"/>
</dbReference>
<protein>
    <recommendedName>
        <fullName evidence="3 4">Protein NrdI</fullName>
    </recommendedName>
</protein>
<dbReference type="InterPro" id="IPR004465">
    <property type="entry name" value="RNR_NrdI"/>
</dbReference>
<dbReference type="NCBIfam" id="TIGR00333">
    <property type="entry name" value="nrdI"/>
    <property type="match status" value="1"/>
</dbReference>
<evidence type="ECO:0000256" key="1">
    <source>
        <dbReference type="ARBA" id="ARBA00003999"/>
    </source>
</evidence>
<evidence type="ECO:0000313" key="6">
    <source>
        <dbReference type="Proteomes" id="UP000824190"/>
    </source>
</evidence>
<evidence type="ECO:0000256" key="4">
    <source>
        <dbReference type="HAMAP-Rule" id="MF_00128"/>
    </source>
</evidence>
<comment type="function">
    <text evidence="1 4">Probably involved in ribonucleotide reductase function.</text>
</comment>
<dbReference type="PANTHER" id="PTHR37297:SF1">
    <property type="entry name" value="PROTEIN NRDI"/>
    <property type="match status" value="1"/>
</dbReference>
<evidence type="ECO:0000256" key="3">
    <source>
        <dbReference type="ARBA" id="ARBA00020129"/>
    </source>
</evidence>
<dbReference type="PANTHER" id="PTHR37297">
    <property type="entry name" value="PROTEIN NRDI"/>
    <property type="match status" value="1"/>
</dbReference>
<proteinExistence type="inferred from homology"/>